<dbReference type="GO" id="GO:0008721">
    <property type="term" value="F:D-serine ammonia-lyase activity"/>
    <property type="evidence" value="ECO:0007669"/>
    <property type="project" value="TreeGrafter"/>
</dbReference>
<feature type="non-terminal residue" evidence="2">
    <location>
        <position position="254"/>
    </location>
</feature>
<evidence type="ECO:0000313" key="2">
    <source>
        <dbReference type="EMBL" id="SVB64332.1"/>
    </source>
</evidence>
<dbReference type="Pfam" id="PF01168">
    <property type="entry name" value="Ala_racemase_N"/>
    <property type="match status" value="1"/>
</dbReference>
<dbReference type="Gene3D" id="3.20.20.10">
    <property type="entry name" value="Alanine racemase"/>
    <property type="match status" value="1"/>
</dbReference>
<feature type="domain" description="Alanine racemase N-terminal" evidence="1">
    <location>
        <begin position="23"/>
        <end position="228"/>
    </location>
</feature>
<organism evidence="2">
    <name type="scientific">marine metagenome</name>
    <dbReference type="NCBI Taxonomy" id="408172"/>
    <lineage>
        <taxon>unclassified sequences</taxon>
        <taxon>metagenomes</taxon>
        <taxon>ecological metagenomes</taxon>
    </lineage>
</organism>
<dbReference type="EMBL" id="UINC01050861">
    <property type="protein sequence ID" value="SVB64332.1"/>
    <property type="molecule type" value="Genomic_DNA"/>
</dbReference>
<reference evidence="2" key="1">
    <citation type="submission" date="2018-05" db="EMBL/GenBank/DDBJ databases">
        <authorList>
            <person name="Lanie J.A."/>
            <person name="Ng W.-L."/>
            <person name="Kazmierczak K.M."/>
            <person name="Andrzejewski T.M."/>
            <person name="Davidsen T.M."/>
            <person name="Wayne K.J."/>
            <person name="Tettelin H."/>
            <person name="Glass J.I."/>
            <person name="Rusch D."/>
            <person name="Podicherti R."/>
            <person name="Tsui H.-C.T."/>
            <person name="Winkler M.E."/>
        </authorList>
    </citation>
    <scope>NUCLEOTIDE SEQUENCE</scope>
</reference>
<dbReference type="InterPro" id="IPR001608">
    <property type="entry name" value="Ala_racemase_N"/>
</dbReference>
<dbReference type="AlphaFoldDB" id="A0A382FNY0"/>
<gene>
    <name evidence="2" type="ORF">METZ01_LOCUS217186</name>
</gene>
<dbReference type="InterPro" id="IPR029066">
    <property type="entry name" value="PLP-binding_barrel"/>
</dbReference>
<protein>
    <recommendedName>
        <fullName evidence="1">Alanine racemase N-terminal domain-containing protein</fullName>
    </recommendedName>
</protein>
<dbReference type="InterPro" id="IPR042208">
    <property type="entry name" value="D-ser_dehydrat-like_sf"/>
</dbReference>
<dbReference type="SUPFAM" id="SSF51419">
    <property type="entry name" value="PLP-binding barrel"/>
    <property type="match status" value="1"/>
</dbReference>
<name>A0A382FNY0_9ZZZZ</name>
<sequence>MNEHYRPTPGTPMDDLDTPCLIIDMDDLDNNMDVIANTYARTSAKLRGHAKNHKTPAIAHRQIRRGGTVGGVCAAKVSEAEVMVHGGISSVFITSEIIEPMKIDRLCSLADQAEMLVACDQASNARDISRAATARGVEVGVVIELETGLRRCGVREIDQGVTLAREIASLPGLRFRGVMSHQTIPDMPDREDRAVEANRTIKGVIDLKDAIESEGIPMDIVSTGETWSYDVAAEIPGVTEIQGGSYLMMETHYG</sequence>
<dbReference type="PANTHER" id="PTHR28004">
    <property type="entry name" value="ZGC:162816-RELATED"/>
    <property type="match status" value="1"/>
</dbReference>
<evidence type="ECO:0000259" key="1">
    <source>
        <dbReference type="Pfam" id="PF01168"/>
    </source>
</evidence>
<proteinExistence type="predicted"/>
<dbReference type="PANTHER" id="PTHR28004:SF2">
    <property type="entry name" value="D-SERINE DEHYDRATASE"/>
    <property type="match status" value="1"/>
</dbReference>
<dbReference type="InterPro" id="IPR051466">
    <property type="entry name" value="D-amino_acid_metab_enzyme"/>
</dbReference>
<dbReference type="Gene3D" id="2.40.37.20">
    <property type="entry name" value="D-serine dehydratase-like domain"/>
    <property type="match status" value="1"/>
</dbReference>
<accession>A0A382FNY0</accession>
<dbReference type="GO" id="GO:0036088">
    <property type="term" value="P:D-serine catabolic process"/>
    <property type="evidence" value="ECO:0007669"/>
    <property type="project" value="TreeGrafter"/>
</dbReference>